<name>A0ABU3Y2M2_9SPHN</name>
<dbReference type="Proteomes" id="UP001273531">
    <property type="component" value="Unassembled WGS sequence"/>
</dbReference>
<organism evidence="1 2">
    <name type="scientific">Sphingomonas agrestis</name>
    <dbReference type="NCBI Taxonomy" id="3080540"/>
    <lineage>
        <taxon>Bacteria</taxon>
        <taxon>Pseudomonadati</taxon>
        <taxon>Pseudomonadota</taxon>
        <taxon>Alphaproteobacteria</taxon>
        <taxon>Sphingomonadales</taxon>
        <taxon>Sphingomonadaceae</taxon>
        <taxon>Sphingomonas</taxon>
    </lineage>
</organism>
<gene>
    <name evidence="1" type="ORF">RZN05_01380</name>
</gene>
<dbReference type="EMBL" id="JAWJEJ010000001">
    <property type="protein sequence ID" value="MDV3455619.1"/>
    <property type="molecule type" value="Genomic_DNA"/>
</dbReference>
<protein>
    <submittedName>
        <fullName evidence="1">Uncharacterized protein</fullName>
    </submittedName>
</protein>
<accession>A0ABU3Y2M2</accession>
<keyword evidence="2" id="KW-1185">Reference proteome</keyword>
<comment type="caution">
    <text evidence="1">The sequence shown here is derived from an EMBL/GenBank/DDBJ whole genome shotgun (WGS) entry which is preliminary data.</text>
</comment>
<proteinExistence type="predicted"/>
<dbReference type="RefSeq" id="WP_317224835.1">
    <property type="nucleotide sequence ID" value="NZ_JAWJEJ010000001.1"/>
</dbReference>
<evidence type="ECO:0000313" key="2">
    <source>
        <dbReference type="Proteomes" id="UP001273531"/>
    </source>
</evidence>
<sequence>MSRGPDAATLLERALIAAADTAGCPIAVVASDWTRWASVTFSGARHSLTLTAEASPALDRWLVGLSDAEFDLRHTLVADLAVTRMTRDGDAVTVAIEALTVEER</sequence>
<evidence type="ECO:0000313" key="1">
    <source>
        <dbReference type="EMBL" id="MDV3455619.1"/>
    </source>
</evidence>
<reference evidence="1 2" key="1">
    <citation type="submission" date="2023-10" db="EMBL/GenBank/DDBJ databases">
        <title>Sphingomonas sp. HF-S4 16S ribosomal RNA gene Genome sequencing and assembly.</title>
        <authorList>
            <person name="Lee H."/>
        </authorList>
    </citation>
    <scope>NUCLEOTIDE SEQUENCE [LARGE SCALE GENOMIC DNA]</scope>
    <source>
        <strain evidence="1 2">HF-S4</strain>
    </source>
</reference>